<dbReference type="GO" id="GO:0008270">
    <property type="term" value="F:zinc ion binding"/>
    <property type="evidence" value="ECO:0007669"/>
    <property type="project" value="InterPro"/>
</dbReference>
<dbReference type="AlphaFoldDB" id="A0A444VJU7"/>
<dbReference type="EMBL" id="JJMP01000007">
    <property type="protein sequence ID" value="RYC51014.1"/>
    <property type="molecule type" value="Genomic_DNA"/>
</dbReference>
<dbReference type="Proteomes" id="UP000290261">
    <property type="component" value="Unassembled WGS sequence"/>
</dbReference>
<dbReference type="GO" id="GO:0005737">
    <property type="term" value="C:cytoplasm"/>
    <property type="evidence" value="ECO:0007669"/>
    <property type="project" value="TreeGrafter"/>
</dbReference>
<evidence type="ECO:0000259" key="1">
    <source>
        <dbReference type="Pfam" id="PF12706"/>
    </source>
</evidence>
<dbReference type="InterPro" id="IPR001279">
    <property type="entry name" value="Metallo-B-lactamas"/>
</dbReference>
<comment type="caution">
    <text evidence="2">The sequence shown here is derived from an EMBL/GenBank/DDBJ whole genome shotgun (WGS) entry which is preliminary data.</text>
</comment>
<proteinExistence type="predicted"/>
<dbReference type="InterPro" id="IPR036866">
    <property type="entry name" value="RibonucZ/Hydroxyglut_hydro"/>
</dbReference>
<dbReference type="GO" id="GO:0070290">
    <property type="term" value="F:N-acylphosphatidylethanolamine-specific phospholipase D activity"/>
    <property type="evidence" value="ECO:0007669"/>
    <property type="project" value="InterPro"/>
</dbReference>
<evidence type="ECO:0000313" key="3">
    <source>
        <dbReference type="Proteomes" id="UP000290261"/>
    </source>
</evidence>
<sequence>MFKAMEEIKQIGYHGGNPNLKTILPSWKGTPLDNNGRFMNHEFPLRNEFGKALKWMVQKNPKGKLKKQDKWRMEVVYDDFLNTKDDVVVLLGHSSFFVYMAGKRILIDPILDDIPFNKRHTKFPVGTDKLIDIDYVLVSHAHYDHCDKDSIKLIQKQNPNAKFLTGLNMGEVLGDWVKGNEVQEAGWYQQYNLDATLEISFLPSRHWSNRGLRDQNKYLWGSFVLKSREKTIYYGGDSGYGGHFNEVGKLFPNIDVALIGAGAYEPRWFMAPNHQDPEHAVQAFNDTKAKMMIPFHYGTFDLSDEPLSEPETILNKLVEENKVEQQLRIVKIGEAVSVT</sequence>
<name>A0A444VJU7_9FLAO</name>
<dbReference type="Gene3D" id="3.60.15.10">
    <property type="entry name" value="Ribonuclease Z/Hydroxyacylglutathione hydrolase-like"/>
    <property type="match status" value="1"/>
</dbReference>
<dbReference type="PANTHER" id="PTHR15032">
    <property type="entry name" value="N-ACYL-PHOSPHATIDYLETHANOLAMINE-HYDROLYZING PHOSPHOLIPASE D"/>
    <property type="match status" value="1"/>
</dbReference>
<dbReference type="PIRSF" id="PIRSF038896">
    <property type="entry name" value="NAPE-PLD"/>
    <property type="match status" value="1"/>
</dbReference>
<dbReference type="PANTHER" id="PTHR15032:SF4">
    <property type="entry name" value="N-ACYL-PHOSPHATIDYLETHANOLAMINE-HYDROLYZING PHOSPHOLIPASE D"/>
    <property type="match status" value="1"/>
</dbReference>
<dbReference type="Pfam" id="PF12706">
    <property type="entry name" value="Lactamase_B_2"/>
    <property type="match status" value="1"/>
</dbReference>
<evidence type="ECO:0000313" key="2">
    <source>
        <dbReference type="EMBL" id="RYC51014.1"/>
    </source>
</evidence>
<dbReference type="SUPFAM" id="SSF56281">
    <property type="entry name" value="Metallo-hydrolase/oxidoreductase"/>
    <property type="match status" value="1"/>
</dbReference>
<organism evidence="2 3">
    <name type="scientific">Flagellimonas olearia</name>
    <dbReference type="NCBI Taxonomy" id="552546"/>
    <lineage>
        <taxon>Bacteria</taxon>
        <taxon>Pseudomonadati</taxon>
        <taxon>Bacteroidota</taxon>
        <taxon>Flavobacteriia</taxon>
        <taxon>Flavobacteriales</taxon>
        <taxon>Flavobacteriaceae</taxon>
        <taxon>Flagellimonas</taxon>
    </lineage>
</organism>
<gene>
    <name evidence="2" type="ORF">DN53_15355</name>
</gene>
<feature type="domain" description="Metallo-beta-lactamase" evidence="1">
    <location>
        <begin position="104"/>
        <end position="297"/>
    </location>
</feature>
<reference evidence="2 3" key="1">
    <citation type="submission" date="2014-04" db="EMBL/GenBank/DDBJ databases">
        <title>Whole genome of Muricauda olearia.</title>
        <authorList>
            <person name="Zhang X.-H."/>
            <person name="Tang K."/>
        </authorList>
    </citation>
    <scope>NUCLEOTIDE SEQUENCE [LARGE SCALE GENOMIC DNA]</scope>
    <source>
        <strain evidence="2 3">Th120</strain>
    </source>
</reference>
<protein>
    <recommendedName>
        <fullName evidence="1">Metallo-beta-lactamase domain-containing protein</fullName>
    </recommendedName>
</protein>
<dbReference type="InterPro" id="IPR024884">
    <property type="entry name" value="NAPE-PLD"/>
</dbReference>
<accession>A0A444VJU7</accession>
<keyword evidence="3" id="KW-1185">Reference proteome</keyword>